<evidence type="ECO:0000256" key="8">
    <source>
        <dbReference type="SAM" id="MobiDB-lite"/>
    </source>
</evidence>
<evidence type="ECO:0000256" key="3">
    <source>
        <dbReference type="ARBA" id="ARBA00014026"/>
    </source>
</evidence>
<dbReference type="PANTHER" id="PTHR28623">
    <property type="entry name" value="PROTEIN FAM118B"/>
    <property type="match status" value="1"/>
</dbReference>
<dbReference type="AlphaFoldDB" id="A0A3M0ITD5"/>
<comment type="caution">
    <text evidence="9">The sequence shown here is derived from an EMBL/GenBank/DDBJ whole genome shotgun (WGS) entry which is preliminary data.</text>
</comment>
<evidence type="ECO:0000256" key="1">
    <source>
        <dbReference type="ARBA" id="ARBA00003199"/>
    </source>
</evidence>
<keyword evidence="6" id="KW-0539">Nucleus</keyword>
<evidence type="ECO:0000256" key="7">
    <source>
        <dbReference type="ARBA" id="ARBA00034306"/>
    </source>
</evidence>
<comment type="function">
    <text evidence="1">May play a role in Cajal bodies formation.</text>
</comment>
<dbReference type="EMBL" id="QRBI01000231">
    <property type="protein sequence ID" value="RMB92094.1"/>
    <property type="molecule type" value="Genomic_DNA"/>
</dbReference>
<dbReference type="Proteomes" id="UP000269221">
    <property type="component" value="Unassembled WGS sequence"/>
</dbReference>
<dbReference type="GO" id="GO:0016604">
    <property type="term" value="C:nuclear body"/>
    <property type="evidence" value="ECO:0007669"/>
    <property type="project" value="UniProtKB-SubCell"/>
</dbReference>
<organism evidence="9 10">
    <name type="scientific">Hirundo rustica rustica</name>
    <dbReference type="NCBI Taxonomy" id="333673"/>
    <lineage>
        <taxon>Eukaryota</taxon>
        <taxon>Metazoa</taxon>
        <taxon>Chordata</taxon>
        <taxon>Craniata</taxon>
        <taxon>Vertebrata</taxon>
        <taxon>Euteleostomi</taxon>
        <taxon>Archelosauria</taxon>
        <taxon>Archosauria</taxon>
        <taxon>Dinosauria</taxon>
        <taxon>Saurischia</taxon>
        <taxon>Theropoda</taxon>
        <taxon>Coelurosauria</taxon>
        <taxon>Aves</taxon>
        <taxon>Neognathae</taxon>
        <taxon>Neoaves</taxon>
        <taxon>Telluraves</taxon>
        <taxon>Australaves</taxon>
        <taxon>Passeriformes</taxon>
        <taxon>Sylvioidea</taxon>
        <taxon>Hirundinidae</taxon>
        <taxon>Hirundo</taxon>
    </lineage>
</organism>
<feature type="compositionally biased region" description="Low complexity" evidence="8">
    <location>
        <begin position="389"/>
        <end position="400"/>
    </location>
</feature>
<comment type="similarity">
    <text evidence="2">Belongs to the FAM118 family.</text>
</comment>
<evidence type="ECO:0000256" key="2">
    <source>
        <dbReference type="ARBA" id="ARBA00006491"/>
    </source>
</evidence>
<dbReference type="InterPro" id="IPR038916">
    <property type="entry name" value="FAM118"/>
</dbReference>
<dbReference type="PANTHER" id="PTHR28623:SF1">
    <property type="entry name" value="PROTEIN FAM118B"/>
    <property type="match status" value="1"/>
</dbReference>
<evidence type="ECO:0000256" key="4">
    <source>
        <dbReference type="ARBA" id="ARBA00022553"/>
    </source>
</evidence>
<dbReference type="Pfam" id="PF13289">
    <property type="entry name" value="SIR2_2"/>
    <property type="match status" value="1"/>
</dbReference>
<gene>
    <name evidence="9" type="ORF">DUI87_31624</name>
</gene>
<evidence type="ECO:0000256" key="6">
    <source>
        <dbReference type="ARBA" id="ARBA00023242"/>
    </source>
</evidence>
<feature type="compositionally biased region" description="Basic and acidic residues" evidence="8">
    <location>
        <begin position="425"/>
        <end position="437"/>
    </location>
</feature>
<reference evidence="9 10" key="1">
    <citation type="submission" date="2018-07" db="EMBL/GenBank/DDBJ databases">
        <title>A high quality draft genome assembly of the barn swallow (H. rustica rustica).</title>
        <authorList>
            <person name="Formenti G."/>
            <person name="Chiara M."/>
            <person name="Poveda L."/>
            <person name="Francoijs K.-J."/>
            <person name="Bonisoli-Alquati A."/>
            <person name="Canova L."/>
            <person name="Gianfranceschi L."/>
            <person name="Horner D.S."/>
            <person name="Saino N."/>
        </authorList>
    </citation>
    <scope>NUCLEOTIDE SEQUENCE [LARGE SCALE GENOMIC DNA]</scope>
    <source>
        <strain evidence="9">Chelidonia</strain>
        <tissue evidence="9">Blood</tissue>
    </source>
</reference>
<sequence length="437" mass="48843">MSSSVTVAKLVAQHSVEVIQELSHTPCDTTRNWMASTVSLGKETLLEDGMPPAKKPRKLLPSLKTKKPQELVLVIGTGISAAVAPQVPALKSWKGLIQALLDAAIDFDLLEDEESKRFQKCLHEDKNLVHVAHDLIQKLSPRTSNVRSTFFKDCLYEVFDDLESKMEDSGKQLLQSVLHLMENGALVLTTNFDNLLELYAAHQGKHLESLDLTDEKKVLEWAQEKRKLSVLHIHGVYTNPSGIVLHPAGYQNVLRNTEVMREIQKLYENKSFLFLGCGWTVDDTTFQALFLEAVKHKSDLEHFMLVRRGDVDEFKKLRENMLDKGIKVISYGDEYADLPEYFERLTSEIAMRGRTGVPKEGQQLNGSAAAHAEVKAPEPQPCPGPELWQGLLGQAQARQQPSGRPEPTAVPLLSSTEPGPFRQGRGQDRASTDEHLV</sequence>
<dbReference type="OrthoDB" id="9940519at2759"/>
<evidence type="ECO:0000313" key="10">
    <source>
        <dbReference type="Proteomes" id="UP000269221"/>
    </source>
</evidence>
<keyword evidence="5" id="KW-0007">Acetylation</keyword>
<keyword evidence="10" id="KW-1185">Reference proteome</keyword>
<dbReference type="STRING" id="333673.A0A3M0ITD5"/>
<evidence type="ECO:0000313" key="9">
    <source>
        <dbReference type="EMBL" id="RMB92094.1"/>
    </source>
</evidence>
<evidence type="ECO:0000256" key="5">
    <source>
        <dbReference type="ARBA" id="ARBA00022990"/>
    </source>
</evidence>
<feature type="region of interest" description="Disordered" evidence="8">
    <location>
        <begin position="357"/>
        <end position="437"/>
    </location>
</feature>
<proteinExistence type="inferred from homology"/>
<name>A0A3M0ITD5_HIRRU</name>
<keyword evidence="4" id="KW-0597">Phosphoprotein</keyword>
<protein>
    <recommendedName>
        <fullName evidence="3">Protein FAM118B</fullName>
    </recommendedName>
</protein>
<comment type="subcellular location">
    <subcellularLocation>
        <location evidence="7">Nucleus</location>
        <location evidence="7">Nuclear body</location>
    </subcellularLocation>
</comment>
<accession>A0A3M0ITD5</accession>